<dbReference type="InterPro" id="IPR011006">
    <property type="entry name" value="CheY-like_superfamily"/>
</dbReference>
<dbReference type="Gene3D" id="3.40.50.2300">
    <property type="match status" value="1"/>
</dbReference>
<dbReference type="PANTHER" id="PTHR45339:SF1">
    <property type="entry name" value="HYBRID SIGNAL TRANSDUCTION HISTIDINE KINASE J"/>
    <property type="match status" value="1"/>
</dbReference>
<dbReference type="Gene3D" id="3.30.450.20">
    <property type="entry name" value="PAS domain"/>
    <property type="match status" value="1"/>
</dbReference>
<dbReference type="InterPro" id="IPR003661">
    <property type="entry name" value="HisK_dim/P_dom"/>
</dbReference>
<dbReference type="SMART" id="SM00448">
    <property type="entry name" value="REC"/>
    <property type="match status" value="1"/>
</dbReference>
<dbReference type="InterPro" id="IPR001789">
    <property type="entry name" value="Sig_transdc_resp-reg_receiver"/>
</dbReference>
<evidence type="ECO:0000256" key="2">
    <source>
        <dbReference type="ARBA" id="ARBA00022553"/>
    </source>
</evidence>
<dbReference type="SMART" id="SM00086">
    <property type="entry name" value="PAC"/>
    <property type="match status" value="1"/>
</dbReference>
<feature type="domain" description="Response regulatory" evidence="8">
    <location>
        <begin position="869"/>
        <end position="987"/>
    </location>
</feature>
<dbReference type="EMBL" id="CP126224">
    <property type="protein sequence ID" value="WIA23819.1"/>
    <property type="molecule type" value="Genomic_DNA"/>
</dbReference>
<dbReference type="Pfam" id="PF00512">
    <property type="entry name" value="HisKA"/>
    <property type="match status" value="1"/>
</dbReference>
<reference evidence="9 10" key="1">
    <citation type="submission" date="2023-05" db="EMBL/GenBank/DDBJ databases">
        <title>A 100% complete, gapless, phased diploid assembly of the Scenedesmus obliquus UTEX 3031 genome.</title>
        <authorList>
            <person name="Biondi T.C."/>
            <person name="Hanschen E.R."/>
            <person name="Kwon T."/>
            <person name="Eng W."/>
            <person name="Kruse C.P.S."/>
            <person name="Koehler S.I."/>
            <person name="Kunde Y."/>
            <person name="Gleasner C.D."/>
            <person name="You Mak K.T."/>
            <person name="Polle J."/>
            <person name="Hovde B.T."/>
            <person name="Starkenburg S.R."/>
        </authorList>
    </citation>
    <scope>NUCLEOTIDE SEQUENCE [LARGE SCALE GENOMIC DNA]</scope>
    <source>
        <strain evidence="9 10">DOE0152z</strain>
    </source>
</reference>
<dbReference type="InterPro" id="IPR036890">
    <property type="entry name" value="HATPase_C_sf"/>
</dbReference>
<keyword evidence="1" id="KW-0157">Chromophore</keyword>
<evidence type="ECO:0000259" key="6">
    <source>
        <dbReference type="SMART" id="SM00387"/>
    </source>
</evidence>
<keyword evidence="1" id="KW-0600">Photoreceptor protein</keyword>
<evidence type="ECO:0000256" key="1">
    <source>
        <dbReference type="ARBA" id="ARBA00022543"/>
    </source>
</evidence>
<dbReference type="InterPro" id="IPR036097">
    <property type="entry name" value="HisK_dim/P_sf"/>
</dbReference>
<dbReference type="SUPFAM" id="SSF55874">
    <property type="entry name" value="ATPase domain of HSP90 chaperone/DNA topoisomerase II/histidine kinase"/>
    <property type="match status" value="2"/>
</dbReference>
<dbReference type="SUPFAM" id="SSF52172">
    <property type="entry name" value="CheY-like"/>
    <property type="match status" value="1"/>
</dbReference>
<dbReference type="InterPro" id="IPR001610">
    <property type="entry name" value="PAC"/>
</dbReference>
<feature type="region of interest" description="Disordered" evidence="5">
    <location>
        <begin position="471"/>
        <end position="497"/>
    </location>
</feature>
<feature type="domain" description="Signal transduction histidine kinase dimerisation/phosphoacceptor" evidence="7">
    <location>
        <begin position="135"/>
        <end position="200"/>
    </location>
</feature>
<dbReference type="Pfam" id="PF02518">
    <property type="entry name" value="HATPase_c"/>
    <property type="match status" value="2"/>
</dbReference>
<evidence type="ECO:0000313" key="9">
    <source>
        <dbReference type="EMBL" id="WIA23819.1"/>
    </source>
</evidence>
<dbReference type="Proteomes" id="UP001244341">
    <property type="component" value="Chromosome 17b"/>
</dbReference>
<dbReference type="InterPro" id="IPR003594">
    <property type="entry name" value="HATPase_dom"/>
</dbReference>
<evidence type="ECO:0000313" key="10">
    <source>
        <dbReference type="Proteomes" id="UP001244341"/>
    </source>
</evidence>
<protein>
    <recommendedName>
        <fullName evidence="11">LOV domain-containing protein</fullName>
    </recommendedName>
</protein>
<dbReference type="InterPro" id="IPR000014">
    <property type="entry name" value="PAS"/>
</dbReference>
<accession>A0ABY8UQZ1</accession>
<feature type="region of interest" description="Disordered" evidence="5">
    <location>
        <begin position="284"/>
        <end position="328"/>
    </location>
</feature>
<keyword evidence="10" id="KW-1185">Reference proteome</keyword>
<proteinExistence type="predicted"/>
<feature type="compositionally biased region" description="Polar residues" evidence="5">
    <location>
        <begin position="285"/>
        <end position="314"/>
    </location>
</feature>
<keyword evidence="1" id="KW-0675">Receptor</keyword>
<name>A0ABY8UQZ1_TETOB</name>
<organism evidence="9 10">
    <name type="scientific">Tetradesmus obliquus</name>
    <name type="common">Green alga</name>
    <name type="synonym">Acutodesmus obliquus</name>
    <dbReference type="NCBI Taxonomy" id="3088"/>
    <lineage>
        <taxon>Eukaryota</taxon>
        <taxon>Viridiplantae</taxon>
        <taxon>Chlorophyta</taxon>
        <taxon>core chlorophytes</taxon>
        <taxon>Chlorophyceae</taxon>
        <taxon>CS clade</taxon>
        <taxon>Sphaeropleales</taxon>
        <taxon>Scenedesmaceae</taxon>
        <taxon>Tetradesmus</taxon>
    </lineage>
</organism>
<sequence length="1011" mass="105438">MDAVKEGITIADCSKPDMPLMYVNMGFCRITGYSLAEVLYKNCRFLQGSCSDQESRVQLRAAINAGRACVVQLMNFRKNGDPFVNLLSITPIHDANGTLTHYVGIQSDITELVNHRKAELAARHAALQAAAATEAKSQFLARMSHEIRTPLNGMIAVGQLLAETSLSPAQWDLVNTIRCSGETLLTLITDILDFSRIEANKLVLTAAVFSLQTVVEAAMEIAGLRAAQKRLQMAYHISSGIPRLLCGDAQRLQQVLLNVLNNAVKFTESGEILLEIWAEPPVTPGSASPVTPSASLVTQSSAQDSGSGVTSDARGSSGSGVAPGGPEEWPTRLIRFSVKDTGIGISAPDLGKLFKSFSQVDASVTRSYGGSGLGLVISKRLAEAMGGRMWAESAIDWPILVDASVTRSYGGSGLGLVISKRLAEAMGGRMWAESAGPGHGSTFSWSIAVKFPQGGRNSTVNTAAKSRRSSVLLSAAKQQRQQQQQQQHNSGSDGSGLRGDLNLAGVLGLAPGFSNPGGGGFCQDSDETCSVVSSDAGTFGSERETISLLSLPAGHKLHRAAAAAAANSSAAAAAALTPQGSANLAAAVDASTPLAAAAGAAAAGGFAGLSSSPAVHSPLTHSLLLQQQQQQQQQQFGGPYSSAAAAAAAAPGEAAMPLLRGKRVLLVEPCRVVRSVLALALRSWGCFVCAVPCEAAAMQQLVLNGTLHVSPGSAAAILAEAEAAAAGSSSSSSSSGVLQLEHAPDMDERTFCCSGPYDCVLLDMHHTRLLSALTLCEDREAARLVFMGWPVLQLEEHWRPGSRQLGYVTVTRPLRQGRLKLALEEVLVMSLDPVAPDSPHGSSSSIGGGMKQQGCGLDAVAGGSKTAALRVLLAEDNAINMKVATGILARIGVQQVAQAVNGAEALAAVEARGGGDAFDVLLIDLHMPLMGGMECVSCFKQRYPHSRSVLVAVTADAFEDTRDRCLEAGFDAWLAKPFRVEDLVKVISDSQARLQQSSGSSSGAAAGAWKQ</sequence>
<evidence type="ECO:0000259" key="8">
    <source>
        <dbReference type="SMART" id="SM00448"/>
    </source>
</evidence>
<dbReference type="PANTHER" id="PTHR45339">
    <property type="entry name" value="HYBRID SIGNAL TRANSDUCTION HISTIDINE KINASE J"/>
    <property type="match status" value="1"/>
</dbReference>
<evidence type="ECO:0000256" key="5">
    <source>
        <dbReference type="SAM" id="MobiDB-lite"/>
    </source>
</evidence>
<dbReference type="CDD" id="cd00130">
    <property type="entry name" value="PAS"/>
    <property type="match status" value="1"/>
</dbReference>
<dbReference type="CDD" id="cd16922">
    <property type="entry name" value="HATPase_EvgS-ArcB-TorS-like"/>
    <property type="match status" value="1"/>
</dbReference>
<gene>
    <name evidence="9" type="ORF">OEZ85_013489</name>
</gene>
<dbReference type="InterPro" id="IPR004358">
    <property type="entry name" value="Sig_transdc_His_kin-like_C"/>
</dbReference>
<dbReference type="SMART" id="SM00388">
    <property type="entry name" value="HisKA"/>
    <property type="match status" value="1"/>
</dbReference>
<dbReference type="PRINTS" id="PR00344">
    <property type="entry name" value="BCTRLSENSOR"/>
</dbReference>
<keyword evidence="4" id="KW-0902">Two-component regulatory system</keyword>
<feature type="compositionally biased region" description="Low complexity" evidence="5">
    <location>
        <begin position="478"/>
        <end position="492"/>
    </location>
</feature>
<keyword evidence="3" id="KW-0716">Sensory transduction</keyword>
<keyword evidence="2" id="KW-0597">Phosphoprotein</keyword>
<dbReference type="Gene3D" id="3.30.565.10">
    <property type="entry name" value="Histidine kinase-like ATPase, C-terminal domain"/>
    <property type="match status" value="2"/>
</dbReference>
<dbReference type="CDD" id="cd00082">
    <property type="entry name" value="HisKA"/>
    <property type="match status" value="1"/>
</dbReference>
<evidence type="ECO:0000256" key="3">
    <source>
        <dbReference type="ARBA" id="ARBA00022606"/>
    </source>
</evidence>
<dbReference type="InterPro" id="IPR035965">
    <property type="entry name" value="PAS-like_dom_sf"/>
</dbReference>
<evidence type="ECO:0008006" key="11">
    <source>
        <dbReference type="Google" id="ProtNLM"/>
    </source>
</evidence>
<dbReference type="SUPFAM" id="SSF47384">
    <property type="entry name" value="Homodimeric domain of signal transducing histidine kinase"/>
    <property type="match status" value="1"/>
</dbReference>
<dbReference type="SUPFAM" id="SSF55785">
    <property type="entry name" value="PYP-like sensor domain (PAS domain)"/>
    <property type="match status" value="1"/>
</dbReference>
<feature type="domain" description="Histidine kinase/HSP90-like ATPase" evidence="6">
    <location>
        <begin position="247"/>
        <end position="451"/>
    </location>
</feature>
<dbReference type="Pfam" id="PF13426">
    <property type="entry name" value="PAS_9"/>
    <property type="match status" value="1"/>
</dbReference>
<evidence type="ECO:0000256" key="4">
    <source>
        <dbReference type="ARBA" id="ARBA00023012"/>
    </source>
</evidence>
<dbReference type="Gene3D" id="1.10.287.130">
    <property type="match status" value="1"/>
</dbReference>
<dbReference type="CDD" id="cd17546">
    <property type="entry name" value="REC_hyHK_CKI1_RcsC-like"/>
    <property type="match status" value="1"/>
</dbReference>
<dbReference type="NCBIfam" id="TIGR00229">
    <property type="entry name" value="sensory_box"/>
    <property type="match status" value="1"/>
</dbReference>
<evidence type="ECO:0000259" key="7">
    <source>
        <dbReference type="SMART" id="SM00388"/>
    </source>
</evidence>
<dbReference type="Pfam" id="PF00072">
    <property type="entry name" value="Response_reg"/>
    <property type="match status" value="1"/>
</dbReference>
<dbReference type="SMART" id="SM00387">
    <property type="entry name" value="HATPase_c"/>
    <property type="match status" value="1"/>
</dbReference>